<dbReference type="Proteomes" id="UP000326354">
    <property type="component" value="Chromosome"/>
</dbReference>
<dbReference type="CDD" id="cd00060">
    <property type="entry name" value="FHA"/>
    <property type="match status" value="1"/>
</dbReference>
<organism evidence="2 3">
    <name type="scientific">Uabimicrobium amorphum</name>
    <dbReference type="NCBI Taxonomy" id="2596890"/>
    <lineage>
        <taxon>Bacteria</taxon>
        <taxon>Pseudomonadati</taxon>
        <taxon>Planctomycetota</taxon>
        <taxon>Candidatus Uabimicrobiia</taxon>
        <taxon>Candidatus Uabimicrobiales</taxon>
        <taxon>Candidatus Uabimicrobiaceae</taxon>
        <taxon>Candidatus Uabimicrobium</taxon>
    </lineage>
</organism>
<keyword evidence="3" id="KW-1185">Reference proteome</keyword>
<reference evidence="2 3" key="1">
    <citation type="submission" date="2019-08" db="EMBL/GenBank/DDBJ databases">
        <title>Complete genome sequence of Candidatus Uab amorphum.</title>
        <authorList>
            <person name="Shiratori T."/>
            <person name="Suzuki S."/>
            <person name="Kakizawa Y."/>
            <person name="Ishida K."/>
        </authorList>
    </citation>
    <scope>NUCLEOTIDE SEQUENCE [LARGE SCALE GENOMIC DNA]</scope>
    <source>
        <strain evidence="2 3">SRT547</strain>
    </source>
</reference>
<proteinExistence type="predicted"/>
<evidence type="ECO:0000313" key="2">
    <source>
        <dbReference type="EMBL" id="BBM82323.1"/>
    </source>
</evidence>
<sequence length="251" mass="29016">MDINQKFIDCALQQKYITLKHVQECKEIQQNFPTMSIEQILVTHGFLDESKCKIIRAILKYKNEELGEELDTSVKRKRDRDVADALLQSGIVTKDDILKLVALQKQLKKEGMSYPLINVVIAKHVLWENGEWENWFELSKTEMYKEIIFVIATGSHSGKSFYINKEELLLKFLSNGDWTIGRFANTNKIVVEDSTVSRVHAKFAFDGHKCTVADMMSSLGIYVNEEKTKKKQLQNNDILRVGPKQFKIKVR</sequence>
<protein>
    <recommendedName>
        <fullName evidence="1">FHA domain-containing protein</fullName>
    </recommendedName>
</protein>
<dbReference type="Pfam" id="PF00498">
    <property type="entry name" value="FHA"/>
    <property type="match status" value="1"/>
</dbReference>
<dbReference type="InterPro" id="IPR000253">
    <property type="entry name" value="FHA_dom"/>
</dbReference>
<dbReference type="PROSITE" id="PS50006">
    <property type="entry name" value="FHA_DOMAIN"/>
    <property type="match status" value="1"/>
</dbReference>
<dbReference type="RefSeq" id="WP_151966571.1">
    <property type="nucleotide sequence ID" value="NZ_AP019860.1"/>
</dbReference>
<evidence type="ECO:0000259" key="1">
    <source>
        <dbReference type="PROSITE" id="PS50006"/>
    </source>
</evidence>
<dbReference type="SUPFAM" id="SSF49879">
    <property type="entry name" value="SMAD/FHA domain"/>
    <property type="match status" value="1"/>
</dbReference>
<gene>
    <name evidence="2" type="ORF">UABAM_00666</name>
</gene>
<dbReference type="Gene3D" id="2.60.200.20">
    <property type="match status" value="1"/>
</dbReference>
<dbReference type="SMART" id="SM00240">
    <property type="entry name" value="FHA"/>
    <property type="match status" value="1"/>
</dbReference>
<accession>A0A5S9F1Q8</accession>
<dbReference type="InterPro" id="IPR008984">
    <property type="entry name" value="SMAD_FHA_dom_sf"/>
</dbReference>
<dbReference type="KEGG" id="uam:UABAM_00666"/>
<dbReference type="OrthoDB" id="9815925at2"/>
<dbReference type="AlphaFoldDB" id="A0A5S9F1Q8"/>
<name>A0A5S9F1Q8_UABAM</name>
<feature type="domain" description="FHA" evidence="1">
    <location>
        <begin position="178"/>
        <end position="228"/>
    </location>
</feature>
<evidence type="ECO:0000313" key="3">
    <source>
        <dbReference type="Proteomes" id="UP000326354"/>
    </source>
</evidence>
<dbReference type="EMBL" id="AP019860">
    <property type="protein sequence ID" value="BBM82323.1"/>
    <property type="molecule type" value="Genomic_DNA"/>
</dbReference>